<evidence type="ECO:0000313" key="2">
    <source>
        <dbReference type="Proteomes" id="UP000050741"/>
    </source>
</evidence>
<dbReference type="WBParaSite" id="GPLIN_000846500">
    <property type="protein sequence ID" value="GPLIN_000846500"/>
    <property type="gene ID" value="GPLIN_000846500"/>
</dbReference>
<evidence type="ECO:0000256" key="1">
    <source>
        <dbReference type="SAM" id="MobiDB-lite"/>
    </source>
</evidence>
<sequence length="120" mass="12590">MKNGEKKSQAVGPSKANGTSNFLKTAAVGGLLGGGIGLANGAQPAAPSGASFNNNLTTATNQHLFKPSNGYTNLLNHRPRPMNADNYLGRNAIVTTIPAPRKRRLLFPISFEKSRGVSSE</sequence>
<organism evidence="2 3">
    <name type="scientific">Globodera pallida</name>
    <name type="common">Potato cyst nematode worm</name>
    <name type="synonym">Heterodera pallida</name>
    <dbReference type="NCBI Taxonomy" id="36090"/>
    <lineage>
        <taxon>Eukaryota</taxon>
        <taxon>Metazoa</taxon>
        <taxon>Ecdysozoa</taxon>
        <taxon>Nematoda</taxon>
        <taxon>Chromadorea</taxon>
        <taxon>Rhabditida</taxon>
        <taxon>Tylenchina</taxon>
        <taxon>Tylenchomorpha</taxon>
        <taxon>Tylenchoidea</taxon>
        <taxon>Heteroderidae</taxon>
        <taxon>Heteroderinae</taxon>
        <taxon>Globodera</taxon>
    </lineage>
</organism>
<dbReference type="AlphaFoldDB" id="A0A183C6G9"/>
<proteinExistence type="predicted"/>
<reference evidence="2" key="1">
    <citation type="submission" date="2014-05" db="EMBL/GenBank/DDBJ databases">
        <title>The genome and life-stage specific transcriptomes of Globodera pallida elucidate key aspects of plant parasitism by a cyst nematode.</title>
        <authorList>
            <person name="Cotton J.A."/>
            <person name="Lilley C.J."/>
            <person name="Jones L.M."/>
            <person name="Kikuchi T."/>
            <person name="Reid A.J."/>
            <person name="Thorpe P."/>
            <person name="Tsai I.J."/>
            <person name="Beasley H."/>
            <person name="Blok V."/>
            <person name="Cock P.J.A."/>
            <person name="Van den Akker S.E."/>
            <person name="Holroyd N."/>
            <person name="Hunt M."/>
            <person name="Mantelin S."/>
            <person name="Naghra H."/>
            <person name="Pain A."/>
            <person name="Palomares-Rius J.E."/>
            <person name="Zarowiecki M."/>
            <person name="Berriman M."/>
            <person name="Jones J.T."/>
            <person name="Urwin P.E."/>
        </authorList>
    </citation>
    <scope>NUCLEOTIDE SEQUENCE [LARGE SCALE GENOMIC DNA]</scope>
    <source>
        <strain evidence="2">Lindley</strain>
    </source>
</reference>
<dbReference type="Proteomes" id="UP000050741">
    <property type="component" value="Unassembled WGS sequence"/>
</dbReference>
<accession>A0A183C6G9</accession>
<evidence type="ECO:0000313" key="3">
    <source>
        <dbReference type="WBParaSite" id="GPLIN_000846500"/>
    </source>
</evidence>
<reference evidence="3" key="2">
    <citation type="submission" date="2016-06" db="UniProtKB">
        <authorList>
            <consortium name="WormBaseParasite"/>
        </authorList>
    </citation>
    <scope>IDENTIFICATION</scope>
</reference>
<keyword evidence="2" id="KW-1185">Reference proteome</keyword>
<feature type="region of interest" description="Disordered" evidence="1">
    <location>
        <begin position="1"/>
        <end position="20"/>
    </location>
</feature>
<name>A0A183C6G9_GLOPA</name>
<protein>
    <submittedName>
        <fullName evidence="3">Twin-arginine translocation signal domain-containing protein</fullName>
    </submittedName>
</protein>